<proteinExistence type="predicted"/>
<dbReference type="PANTHER" id="PTHR20916:SF18">
    <property type="entry name" value="IPT_TIG DOMAIN-CONTAINING PROTEIN"/>
    <property type="match status" value="1"/>
</dbReference>
<reference evidence="1 2" key="1">
    <citation type="journal article" date="2011" name="Genome Res.">
        <title>Phylogeny-wide analysis of social amoeba genomes highlights ancient origins for complex intercellular communication.</title>
        <authorList>
            <person name="Heidel A.J."/>
            <person name="Lawal H.M."/>
            <person name="Felder M."/>
            <person name="Schilde C."/>
            <person name="Helps N.R."/>
            <person name="Tunggal B."/>
            <person name="Rivero F."/>
            <person name="John U."/>
            <person name="Schleicher M."/>
            <person name="Eichinger L."/>
            <person name="Platzer M."/>
            <person name="Noegel A.A."/>
            <person name="Schaap P."/>
            <person name="Gloeckner G."/>
        </authorList>
    </citation>
    <scope>NUCLEOTIDE SEQUENCE [LARGE SCALE GENOMIC DNA]</scope>
    <source>
        <strain evidence="2">ATCC 26659 / Pp 5 / PN500</strain>
    </source>
</reference>
<evidence type="ECO:0000313" key="1">
    <source>
        <dbReference type="EMBL" id="EFA77946.1"/>
    </source>
</evidence>
<name>D3BJ66_HETP5</name>
<evidence type="ECO:0000313" key="2">
    <source>
        <dbReference type="Proteomes" id="UP000001396"/>
    </source>
</evidence>
<dbReference type="AlphaFoldDB" id="D3BJ66"/>
<gene>
    <name evidence="1" type="ORF">PPL_08591</name>
</gene>
<organism evidence="1 2">
    <name type="scientific">Heterostelium pallidum (strain ATCC 26659 / Pp 5 / PN500)</name>
    <name type="common">Cellular slime mold</name>
    <name type="synonym">Polysphondylium pallidum</name>
    <dbReference type="NCBI Taxonomy" id="670386"/>
    <lineage>
        <taxon>Eukaryota</taxon>
        <taxon>Amoebozoa</taxon>
        <taxon>Evosea</taxon>
        <taxon>Eumycetozoa</taxon>
        <taxon>Dictyostelia</taxon>
        <taxon>Acytosteliales</taxon>
        <taxon>Acytosteliaceae</taxon>
        <taxon>Heterostelium</taxon>
    </lineage>
</organism>
<dbReference type="Proteomes" id="UP000001396">
    <property type="component" value="Unassembled WGS sequence"/>
</dbReference>
<dbReference type="RefSeq" id="XP_020430074.1">
    <property type="nucleotide sequence ID" value="XM_020579399.1"/>
</dbReference>
<dbReference type="PANTHER" id="PTHR20916">
    <property type="entry name" value="CYSTEINE AND GLYCINE-RICH PROTEIN 2 BINDING PROTEIN"/>
    <property type="match status" value="1"/>
</dbReference>
<keyword evidence="2" id="KW-1185">Reference proteome</keyword>
<dbReference type="EMBL" id="ADBJ01000038">
    <property type="protein sequence ID" value="EFA77946.1"/>
    <property type="molecule type" value="Genomic_DNA"/>
</dbReference>
<dbReference type="InParanoid" id="D3BJ66"/>
<protein>
    <submittedName>
        <fullName evidence="1">Uncharacterized protein</fullName>
    </submittedName>
</protein>
<accession>D3BJ66</accession>
<dbReference type="GeneID" id="31364070"/>
<sequence length="479" mass="55648">MTLYTKRKVTEIKNIASRGDVKLWLNQLNRVIKLNVDSILSVFDYLEKKNQSINNSISNSNNNNNNNNENSNNTNQINIIEYAIELVKYICNITINVKYSNQEKSDFLNNLLPPLLERYYFGTAATCQSTRLLFIDGIHSTILANWYKHQRWSLSAITLPHTLIEILEIDNEHRYAADSSLSNNNNNNYYNSIINILPYHIIKNILWKFFADTCLPVKWKIGILPLVSWQFFNMISDFVLQANSSTLLSLHIDYSAIRLSPKNQEIQKYIEKELHPKYSCTYGSTVTRSSVYIHQVQKYNEPEMSTMIKIRQLLPKISIYEINYGLFEARHLVLELRSLADSVDHIASQIYCFMKSAQPKCIPSRIDIKLLTSREIFWSIIKGIVVSYLNELFQCLHSQFYLTGVATITLYLALGDSWDKPTIDIPLLNKTYIANNHIDALSFVPSKYYTHLNREVYGELLEVREHIEQNKTKNQTNTN</sequence>
<comment type="caution">
    <text evidence="1">The sequence shown here is derived from an EMBL/GenBank/DDBJ whole genome shotgun (WGS) entry which is preliminary data.</text>
</comment>